<protein>
    <submittedName>
        <fullName evidence="1">Uncharacterized protein</fullName>
    </submittedName>
</protein>
<sequence length="63" mass="6813">MAHLSLAIPLHQSSTCEPFQTISSNSADFFEASKLKNYRIPHLTLSVGCITGACLLIGTSNIY</sequence>
<accession>A0A8T0IL98</accession>
<comment type="caution">
    <text evidence="1">The sequence shown here is derived from an EMBL/GenBank/DDBJ whole genome shotgun (WGS) entry which is preliminary data.</text>
</comment>
<reference evidence="1" key="1">
    <citation type="submission" date="2020-06" db="EMBL/GenBank/DDBJ databases">
        <title>WGS assembly of Ceratodon purpureus strain R40.</title>
        <authorList>
            <person name="Carey S.B."/>
            <person name="Jenkins J."/>
            <person name="Shu S."/>
            <person name="Lovell J.T."/>
            <person name="Sreedasyam A."/>
            <person name="Maumus F."/>
            <person name="Tiley G.P."/>
            <person name="Fernandez-Pozo N."/>
            <person name="Barry K."/>
            <person name="Chen C."/>
            <person name="Wang M."/>
            <person name="Lipzen A."/>
            <person name="Daum C."/>
            <person name="Saski C.A."/>
            <person name="Payton A.C."/>
            <person name="Mcbreen J.C."/>
            <person name="Conrad R.E."/>
            <person name="Kollar L.M."/>
            <person name="Olsson S."/>
            <person name="Huttunen S."/>
            <person name="Landis J.B."/>
            <person name="Wickett N.J."/>
            <person name="Johnson M.G."/>
            <person name="Rensing S.A."/>
            <person name="Grimwood J."/>
            <person name="Schmutz J."/>
            <person name="Mcdaniel S.F."/>
        </authorList>
    </citation>
    <scope>NUCLEOTIDE SEQUENCE</scope>
    <source>
        <strain evidence="1">R40</strain>
    </source>
</reference>
<proteinExistence type="predicted"/>
<organism evidence="1 2">
    <name type="scientific">Ceratodon purpureus</name>
    <name type="common">Fire moss</name>
    <name type="synonym">Dicranum purpureum</name>
    <dbReference type="NCBI Taxonomy" id="3225"/>
    <lineage>
        <taxon>Eukaryota</taxon>
        <taxon>Viridiplantae</taxon>
        <taxon>Streptophyta</taxon>
        <taxon>Embryophyta</taxon>
        <taxon>Bryophyta</taxon>
        <taxon>Bryophytina</taxon>
        <taxon>Bryopsida</taxon>
        <taxon>Dicranidae</taxon>
        <taxon>Pseudoditrichales</taxon>
        <taxon>Ditrichaceae</taxon>
        <taxon>Ceratodon</taxon>
    </lineage>
</organism>
<dbReference type="AlphaFoldDB" id="A0A8T0IL98"/>
<name>A0A8T0IL98_CERPU</name>
<evidence type="ECO:0000313" key="2">
    <source>
        <dbReference type="Proteomes" id="UP000822688"/>
    </source>
</evidence>
<dbReference type="EMBL" id="CM026423">
    <property type="protein sequence ID" value="KAG0583795.1"/>
    <property type="molecule type" value="Genomic_DNA"/>
</dbReference>
<evidence type="ECO:0000313" key="1">
    <source>
        <dbReference type="EMBL" id="KAG0583795.1"/>
    </source>
</evidence>
<dbReference type="Proteomes" id="UP000822688">
    <property type="component" value="Chromosome 3"/>
</dbReference>
<keyword evidence="2" id="KW-1185">Reference proteome</keyword>
<gene>
    <name evidence="1" type="ORF">KC19_3G163800</name>
</gene>